<keyword evidence="2" id="KW-1185">Reference proteome</keyword>
<reference evidence="2" key="2">
    <citation type="journal article" date="2018" name="Mol. Plant Microbe Interact.">
        <title>Genome sequence resources for the wheat stripe rust pathogen (Puccinia striiformis f. sp. tritici) and the barley stripe rust pathogen (Puccinia striiformis f. sp. hordei).</title>
        <authorList>
            <person name="Xia C."/>
            <person name="Wang M."/>
            <person name="Yin C."/>
            <person name="Cornejo O.E."/>
            <person name="Hulbert S.H."/>
            <person name="Chen X."/>
        </authorList>
    </citation>
    <scope>NUCLEOTIDE SEQUENCE [LARGE SCALE GENOMIC DNA]</scope>
    <source>
        <strain evidence="2">93-210</strain>
    </source>
</reference>
<comment type="caution">
    <text evidence="1">The sequence shown here is derived from an EMBL/GenBank/DDBJ whole genome shotgun (WGS) entry which is preliminary data.</text>
</comment>
<evidence type="ECO:0000313" key="1">
    <source>
        <dbReference type="EMBL" id="KAI7935851.1"/>
    </source>
</evidence>
<protein>
    <submittedName>
        <fullName evidence="1">Uncharacterized protein</fullName>
    </submittedName>
</protein>
<sequence length="448" mass="50217">MSNIPSMNPSIQITPRFARRARGRQDPSTGPLRIQSQVLPAATATPYSNRILRAGVAPATPAIHPDLASQTLVDDITHNDSLGDPDMQSDHEQESIISDPVNAQRTMESPPLEELRAATNMSSVRASLGLDEAAFHRAEVLSAAVRMDPWMATSMMYVAVNHRIEQLTTTVQNLRLGAATPLTQPMVGHRAPNFSFQGEVRLFIRARLRGALIIPDLHSYGRTRNIANRATIIHTPVAIVKGIIDQMDLEWKMSFLPPGYNAHDPEAIRSLHSFLRELLKYEKSALAKAVMTGGRPGRRSIDQPIPRLDDIIVNVLRSFSPQHELMARSDVVASITHSMRIRICYIRLHMYIQRALDRTITLVPSPWDIIDRHLEVMRRQSRDYKFAYGRLLLEIDEEVFNGINTAADVALIALELPTEQDVRDLLARRAAVPAIIEVEERQAQGEIF</sequence>
<name>A0ACC0DPC0_9BASI</name>
<reference evidence="2" key="1">
    <citation type="journal article" date="2018" name="BMC Genomics">
        <title>Genomic insights into host adaptation between the wheat stripe rust pathogen (Puccinia striiformis f. sp. tritici) and the barley stripe rust pathogen (Puccinia striiformis f. sp. hordei).</title>
        <authorList>
            <person name="Xia C."/>
            <person name="Wang M."/>
            <person name="Yin C."/>
            <person name="Cornejo O.E."/>
            <person name="Hulbert S.H."/>
            <person name="Chen X."/>
        </authorList>
    </citation>
    <scope>NUCLEOTIDE SEQUENCE [LARGE SCALE GENOMIC DNA]</scope>
    <source>
        <strain evidence="2">93-210</strain>
    </source>
</reference>
<proteinExistence type="predicted"/>
<accession>A0ACC0DPC0</accession>
<evidence type="ECO:0000313" key="2">
    <source>
        <dbReference type="Proteomes" id="UP001060170"/>
    </source>
</evidence>
<gene>
    <name evidence="1" type="ORF">MJO28_016722</name>
</gene>
<reference evidence="1 2" key="3">
    <citation type="journal article" date="2022" name="Microbiol. Spectr.">
        <title>Folding features and dynamics of 3D genome architecture in plant fungal pathogens.</title>
        <authorList>
            <person name="Xia C."/>
        </authorList>
    </citation>
    <scope>NUCLEOTIDE SEQUENCE [LARGE SCALE GENOMIC DNA]</scope>
    <source>
        <strain evidence="1 2">93-210</strain>
    </source>
</reference>
<organism evidence="1 2">
    <name type="scientific">Puccinia striiformis f. sp. tritici</name>
    <dbReference type="NCBI Taxonomy" id="168172"/>
    <lineage>
        <taxon>Eukaryota</taxon>
        <taxon>Fungi</taxon>
        <taxon>Dikarya</taxon>
        <taxon>Basidiomycota</taxon>
        <taxon>Pucciniomycotina</taxon>
        <taxon>Pucciniomycetes</taxon>
        <taxon>Pucciniales</taxon>
        <taxon>Pucciniaceae</taxon>
        <taxon>Puccinia</taxon>
    </lineage>
</organism>
<dbReference type="EMBL" id="CM045882">
    <property type="protein sequence ID" value="KAI7935851.1"/>
    <property type="molecule type" value="Genomic_DNA"/>
</dbReference>
<dbReference type="Proteomes" id="UP001060170">
    <property type="component" value="Chromosome 18"/>
</dbReference>